<sequence>MYKKLGALQRMLDEFNEDIQFLSLGVIYSDLSELHKRYLEAFYMEEFGCEKTERPMIPCQKIRAYIANSQARGPNPYGAIKAGKEVSNIYSGFVHGVSPHIMDMYGGQPPKFHVRGMLGTLRIIEHEEDLWNYAYRGILSCVFAAKVFGHEKMFNCIRDYRDEFVEYWKDKYGENKIWHRYPGNLVTIRFALS</sequence>
<evidence type="ECO:0000313" key="1">
    <source>
        <dbReference type="EMBL" id="SFN12838.1"/>
    </source>
</evidence>
<evidence type="ECO:0000313" key="2">
    <source>
        <dbReference type="Proteomes" id="UP000183287"/>
    </source>
</evidence>
<keyword evidence="2" id="KW-1185">Reference proteome</keyword>
<protein>
    <submittedName>
        <fullName evidence="1">Uncharacterized protein</fullName>
    </submittedName>
</protein>
<reference evidence="2" key="1">
    <citation type="submission" date="2016-10" db="EMBL/GenBank/DDBJ databases">
        <authorList>
            <person name="Varghese N."/>
            <person name="Submissions S."/>
        </authorList>
    </citation>
    <scope>NUCLEOTIDE SEQUENCE [LARGE SCALE GENOMIC DNA]</scope>
    <source>
        <strain evidence="2">Nm44</strain>
    </source>
</reference>
<dbReference type="EMBL" id="FOUB01000109">
    <property type="protein sequence ID" value="SFN12838.1"/>
    <property type="molecule type" value="Genomic_DNA"/>
</dbReference>
<dbReference type="AlphaFoldDB" id="A0A1I4WGN0"/>
<name>A0A1I4WGN0_9PROT</name>
<dbReference type="Proteomes" id="UP000183287">
    <property type="component" value="Unassembled WGS sequence"/>
</dbReference>
<organism evidence="1 2">
    <name type="scientific">Nitrosomonas communis</name>
    <dbReference type="NCBI Taxonomy" id="44574"/>
    <lineage>
        <taxon>Bacteria</taxon>
        <taxon>Pseudomonadati</taxon>
        <taxon>Pseudomonadota</taxon>
        <taxon>Betaproteobacteria</taxon>
        <taxon>Nitrosomonadales</taxon>
        <taxon>Nitrosomonadaceae</taxon>
        <taxon>Nitrosomonas</taxon>
    </lineage>
</organism>
<gene>
    <name evidence="1" type="ORF">SAMN05421863_11091</name>
</gene>
<proteinExistence type="predicted"/>
<accession>A0A1I4WGN0</accession>